<keyword evidence="1" id="KW-0378">Hydrolase</keyword>
<evidence type="ECO:0000256" key="1">
    <source>
        <dbReference type="ARBA" id="ARBA00022801"/>
    </source>
</evidence>
<protein>
    <submittedName>
        <fullName evidence="2">Agmatine deiminase family protein</fullName>
    </submittedName>
</protein>
<dbReference type="Gene3D" id="3.75.10.10">
    <property type="entry name" value="L-arginine/glycine Amidinotransferase, Chain A"/>
    <property type="match status" value="1"/>
</dbReference>
<gene>
    <name evidence="2" type="ORF">A0Y42_00785</name>
</gene>
<dbReference type="GO" id="GO:0047632">
    <property type="term" value="F:agmatine deiminase activity"/>
    <property type="evidence" value="ECO:0007669"/>
    <property type="project" value="TreeGrafter"/>
</dbReference>
<name>A0A5L8LL79_CAMLA</name>
<dbReference type="GO" id="GO:0009446">
    <property type="term" value="P:putrescine biosynthetic process"/>
    <property type="evidence" value="ECO:0007669"/>
    <property type="project" value="InterPro"/>
</dbReference>
<dbReference type="InterPro" id="IPR007466">
    <property type="entry name" value="Peptidyl-Arg-deiminase_porph"/>
</dbReference>
<reference evidence="2" key="1">
    <citation type="submission" date="2018-05" db="EMBL/GenBank/DDBJ databases">
        <authorList>
            <consortium name="PulseNet: The National Subtyping Network for Foodborne Disease Surveillance"/>
            <person name="Tarr C.L."/>
            <person name="Trees E."/>
            <person name="Katz L.S."/>
            <person name="Carleton-Romer H.A."/>
            <person name="Stroika S."/>
            <person name="Kucerova Z."/>
            <person name="Roache K.F."/>
            <person name="Sabol A.L."/>
            <person name="Besser J."/>
            <person name="Gerner-Smidt P."/>
        </authorList>
    </citation>
    <scope>NUCLEOTIDE SEQUENCE</scope>
    <source>
        <strain evidence="2">2008D-7097</strain>
    </source>
</reference>
<organism evidence="2">
    <name type="scientific">Campylobacter lari</name>
    <dbReference type="NCBI Taxonomy" id="201"/>
    <lineage>
        <taxon>Bacteria</taxon>
        <taxon>Pseudomonadati</taxon>
        <taxon>Campylobacterota</taxon>
        <taxon>Epsilonproteobacteria</taxon>
        <taxon>Campylobacterales</taxon>
        <taxon>Campylobacteraceae</taxon>
        <taxon>Campylobacter</taxon>
    </lineage>
</organism>
<accession>A0A5L8LL79</accession>
<dbReference type="AlphaFoldDB" id="A0A5L8LL79"/>
<proteinExistence type="predicted"/>
<evidence type="ECO:0000313" key="2">
    <source>
        <dbReference type="EMBL" id="EAK9939355.1"/>
    </source>
</evidence>
<comment type="caution">
    <text evidence="2">The sequence shown here is derived from an EMBL/GenBank/DDBJ whole genome shotgun (WGS) entry which is preliminary data.</text>
</comment>
<dbReference type="GO" id="GO:0004668">
    <property type="term" value="F:protein-arginine deiminase activity"/>
    <property type="evidence" value="ECO:0007669"/>
    <property type="project" value="InterPro"/>
</dbReference>
<dbReference type="PANTHER" id="PTHR31377:SF0">
    <property type="entry name" value="AGMATINE DEIMINASE-RELATED"/>
    <property type="match status" value="1"/>
</dbReference>
<dbReference type="SUPFAM" id="SSF55909">
    <property type="entry name" value="Pentein"/>
    <property type="match status" value="1"/>
</dbReference>
<sequence>MRTSIAEWEKQELLLLSLPHENSDWKPYLEEILQSYEEFVKAVANFQKVLLIAPSEKDFQRFKHIENVDFFKCDTNDTWIRDFGAIDVCEDDKLIGLDFTFNAWGDKFQSTLDNAVNSKLFAQKLPGKLEKIDFILEGGSIDFNGQGIMLTTSACLLNENRNSHLNKEQIEAKLKEIFGLNQIIWLNHGYIKGDDTDHHIDTLVRFINEKTIAYCVCKDENDEHYKPLKAMEEELKKTGFHLLELPLPKPLYFEGKRLGATYANFVFVNGGLIVPTYNDKNDALVLENLQKACKDRKVVGVDARVFLRQNGSLHCSCQNRYEGQR</sequence>
<dbReference type="EMBL" id="AACKMK010000001">
    <property type="protein sequence ID" value="EAK9939355.1"/>
    <property type="molecule type" value="Genomic_DNA"/>
</dbReference>
<dbReference type="PANTHER" id="PTHR31377">
    <property type="entry name" value="AGMATINE DEIMINASE-RELATED"/>
    <property type="match status" value="1"/>
</dbReference>
<dbReference type="Pfam" id="PF04371">
    <property type="entry name" value="PAD_porph"/>
    <property type="match status" value="1"/>
</dbReference>